<accession>A0A7R8R6F4</accession>
<dbReference type="Proteomes" id="UP000596247">
    <property type="component" value="Chromosome"/>
</dbReference>
<protein>
    <submittedName>
        <fullName evidence="1">Uncharacterized protein</fullName>
    </submittedName>
</protein>
<name>A0A7R8R6F4_9CAUD</name>
<keyword evidence="2" id="KW-1185">Reference proteome</keyword>
<evidence type="ECO:0000313" key="2">
    <source>
        <dbReference type="Proteomes" id="UP000596247"/>
    </source>
</evidence>
<reference evidence="1 2" key="1">
    <citation type="submission" date="2020-09" db="EMBL/GenBank/DDBJ databases">
        <authorList>
            <person name="Jameson E."/>
        </authorList>
    </citation>
    <scope>NUCLEOTIDE SEQUENCE [LARGE SCALE GENOMIC DNA]</scope>
</reference>
<organism evidence="1 2">
    <name type="scientific">Klebsiella phage vB_KvM-Eowyn</name>
    <dbReference type="NCBI Taxonomy" id="2762819"/>
    <lineage>
        <taxon>Viruses</taxon>
        <taxon>Duplodnaviria</taxon>
        <taxon>Heunggongvirae</taxon>
        <taxon>Uroviricota</taxon>
        <taxon>Caudoviricetes</taxon>
        <taxon>Chimalliviridae</taxon>
        <taxon>Eowynvirus</taxon>
        <taxon>Eowynvirus eowyn</taxon>
    </lineage>
</organism>
<proteinExistence type="predicted"/>
<gene>
    <name evidence="1" type="ORF">LLCLJKAH_00145</name>
</gene>
<dbReference type="EMBL" id="LR881104">
    <property type="protein sequence ID" value="CAD5236134.1"/>
    <property type="molecule type" value="Genomic_DNA"/>
</dbReference>
<evidence type="ECO:0000313" key="1">
    <source>
        <dbReference type="EMBL" id="CAD5236134.1"/>
    </source>
</evidence>
<sequence length="541" mass="62329">MDPKLQGIIQQDVKPFNRVIVDGFAVREAEKVEAYIDSIWRSAEKRFPEKLKYKGYTRCTPLEEYHEVTRKRQKQTFELSQSDVYMVRYHLEWDGKPLPSKCMYLPYVRQAGTMRVYGSTYTVSPVLADVVFSVVKDTVFIPLPCAKLTFERISHSYFANEMVQTNYVPCSGIHNQYGKGAVRNGGTGPGTNIDGVTSLVHYFFCKYGFTQTFERFIGTVPILNDGPFDPKQFPMDEWIICRSIGGMKPKGLKVSPKTYVPSNIHLAIRKEDFTPIVREFIASFFYILDYFPDRILPEREYIDETRLWRILLAKFIWNGNSNEGKLSDEIDSHIRSLDDYIDPEAQQILADGNIFVEDFYEFCFKVMLLMGDLIRHTDTSDMYDKRLTVLRYLMFDIVTAIFKFSWVFNNAKKEFTEKDIINAMNAHLKPDLILNIRKDHGECSNITTPGDNYFFRMTSNLVLQADATPKGRRNSKSSVSDPSKLLSASIVEVGSFRNLPKAEPTGRTRANPRVQIASDGTIVRDESRRELLDGIQKKIQR</sequence>